<dbReference type="EMBL" id="CAADRP010000335">
    <property type="protein sequence ID" value="VFU26728.1"/>
    <property type="molecule type" value="Genomic_DNA"/>
</dbReference>
<protein>
    <recommendedName>
        <fullName evidence="2">NB-ARC domain-containing protein</fullName>
    </recommendedName>
</protein>
<evidence type="ECO:0008006" key="2">
    <source>
        <dbReference type="Google" id="ProtNLM"/>
    </source>
</evidence>
<proteinExistence type="predicted"/>
<gene>
    <name evidence="1" type="ORF">SVIM_LOCUS74369</name>
</gene>
<dbReference type="AlphaFoldDB" id="A0A6N2KG87"/>
<evidence type="ECO:0000313" key="1">
    <source>
        <dbReference type="EMBL" id="VFU26728.1"/>
    </source>
</evidence>
<accession>A0A6N2KG87</accession>
<sequence>MHNQIEEIYSRHSVRCPNLSTLLRLIFEQLHGLKVLDVSKIAIKCLPYSVTDLVHLTSLLIKDCQRLSPVASLKKFRALKTLDLSRCST</sequence>
<name>A0A6N2KG87_SALVM</name>
<dbReference type="InterPro" id="IPR032675">
    <property type="entry name" value="LRR_dom_sf"/>
</dbReference>
<organism evidence="1">
    <name type="scientific">Salix viminalis</name>
    <name type="common">Common osier</name>
    <name type="synonym">Basket willow</name>
    <dbReference type="NCBI Taxonomy" id="40686"/>
    <lineage>
        <taxon>Eukaryota</taxon>
        <taxon>Viridiplantae</taxon>
        <taxon>Streptophyta</taxon>
        <taxon>Embryophyta</taxon>
        <taxon>Tracheophyta</taxon>
        <taxon>Spermatophyta</taxon>
        <taxon>Magnoliopsida</taxon>
        <taxon>eudicotyledons</taxon>
        <taxon>Gunneridae</taxon>
        <taxon>Pentapetalae</taxon>
        <taxon>rosids</taxon>
        <taxon>fabids</taxon>
        <taxon>Malpighiales</taxon>
        <taxon>Salicaceae</taxon>
        <taxon>Saliceae</taxon>
        <taxon>Salix</taxon>
    </lineage>
</organism>
<reference evidence="1" key="1">
    <citation type="submission" date="2019-03" db="EMBL/GenBank/DDBJ databases">
        <authorList>
            <person name="Mank J."/>
            <person name="Almeida P."/>
        </authorList>
    </citation>
    <scope>NUCLEOTIDE SEQUENCE</scope>
    <source>
        <strain evidence="1">78183</strain>
    </source>
</reference>
<dbReference type="Gene3D" id="3.80.10.10">
    <property type="entry name" value="Ribonuclease Inhibitor"/>
    <property type="match status" value="1"/>
</dbReference>
<dbReference type="SUPFAM" id="SSF52058">
    <property type="entry name" value="L domain-like"/>
    <property type="match status" value="1"/>
</dbReference>